<sequence>MMSMVKRWLPWVLKGALSLGLIWFVFSKIDLTSAWAQARTLDPTMLIVAVLLGLFQVWLGAVRWWLVLRALKATFTTMQTFIVFYIGVFFAIILPGAVGGDAVRMWTARRSGLSLTASINSVMLERAATVLALVLLVAMTQPLLLARVPTIPGSWVFPVLSVLGLFGILVLSVLDRLPASLHHWRVVRGLIHLAGDTRQLFFRPVWGGATLIVAMLGHANLSLQVYVLALGLGLDVSAIDCLVLVPPVILIMTLPISIAGWGVRETAMVAAFGYVGVETHSALVLSVLFGLVSTATALPGGVVWLLSDIRRQKNSEPVEAK</sequence>
<evidence type="ECO:0000256" key="5">
    <source>
        <dbReference type="ARBA" id="ARBA00023136"/>
    </source>
</evidence>
<dbReference type="Pfam" id="PF03706">
    <property type="entry name" value="LPG_synthase_TM"/>
    <property type="match status" value="1"/>
</dbReference>
<keyword evidence="5 6" id="KW-0472">Membrane</keyword>
<feature type="transmembrane region" description="Helical" evidence="6">
    <location>
        <begin position="127"/>
        <end position="148"/>
    </location>
</feature>
<evidence type="ECO:0000313" key="8">
    <source>
        <dbReference type="Proteomes" id="UP000182983"/>
    </source>
</evidence>
<dbReference type="InterPro" id="IPR022791">
    <property type="entry name" value="L-PG_synthase/AglD"/>
</dbReference>
<dbReference type="EMBL" id="FNWO01000014">
    <property type="protein sequence ID" value="SEH56447.1"/>
    <property type="molecule type" value="Genomic_DNA"/>
</dbReference>
<evidence type="ECO:0000256" key="3">
    <source>
        <dbReference type="ARBA" id="ARBA00022692"/>
    </source>
</evidence>
<keyword evidence="3 6" id="KW-0812">Transmembrane</keyword>
<feature type="transmembrane region" description="Helical" evidence="6">
    <location>
        <begin position="283"/>
        <end position="306"/>
    </location>
</feature>
<dbReference type="PANTHER" id="PTHR40277">
    <property type="entry name" value="BLL5419 PROTEIN"/>
    <property type="match status" value="1"/>
</dbReference>
<dbReference type="Proteomes" id="UP000182983">
    <property type="component" value="Unassembled WGS sequence"/>
</dbReference>
<keyword evidence="2" id="KW-1003">Cell membrane</keyword>
<comment type="subcellular location">
    <subcellularLocation>
        <location evidence="1">Cell membrane</location>
        <topology evidence="1">Multi-pass membrane protein</topology>
    </subcellularLocation>
</comment>
<proteinExistence type="predicted"/>
<feature type="transmembrane region" description="Helical" evidence="6">
    <location>
        <begin position="155"/>
        <end position="174"/>
    </location>
</feature>
<accession>A0A1H6JC95</accession>
<organism evidence="7 8">
    <name type="scientific">Magnetospirillum fulvum</name>
    <name type="common">Rhodospirillum fulvum</name>
    <dbReference type="NCBI Taxonomy" id="1082"/>
    <lineage>
        <taxon>Bacteria</taxon>
        <taxon>Pseudomonadati</taxon>
        <taxon>Pseudomonadota</taxon>
        <taxon>Alphaproteobacteria</taxon>
        <taxon>Rhodospirillales</taxon>
        <taxon>Rhodospirillaceae</taxon>
        <taxon>Magnetospirillum</taxon>
    </lineage>
</organism>
<dbReference type="PANTHER" id="PTHR40277:SF1">
    <property type="entry name" value="BLL5419 PROTEIN"/>
    <property type="match status" value="1"/>
</dbReference>
<keyword evidence="8" id="KW-1185">Reference proteome</keyword>
<keyword evidence="4 6" id="KW-1133">Transmembrane helix</keyword>
<feature type="transmembrane region" description="Helical" evidence="6">
    <location>
        <begin position="205"/>
        <end position="229"/>
    </location>
</feature>
<feature type="transmembrane region" description="Helical" evidence="6">
    <location>
        <begin position="78"/>
        <end position="98"/>
    </location>
</feature>
<evidence type="ECO:0000256" key="1">
    <source>
        <dbReference type="ARBA" id="ARBA00004651"/>
    </source>
</evidence>
<dbReference type="NCBIfam" id="TIGR00374">
    <property type="entry name" value="flippase-like domain"/>
    <property type="match status" value="1"/>
</dbReference>
<evidence type="ECO:0000256" key="4">
    <source>
        <dbReference type="ARBA" id="ARBA00022989"/>
    </source>
</evidence>
<reference evidence="8" key="1">
    <citation type="submission" date="2016-10" db="EMBL/GenBank/DDBJ databases">
        <authorList>
            <person name="Varghese N."/>
            <person name="Submissions S."/>
        </authorList>
    </citation>
    <scope>NUCLEOTIDE SEQUENCE [LARGE SCALE GENOMIC DNA]</scope>
    <source>
        <strain evidence="8">DSM 13234</strain>
    </source>
</reference>
<protein>
    <submittedName>
        <fullName evidence="7">Uncharacterized protein</fullName>
    </submittedName>
</protein>
<dbReference type="GO" id="GO:0005886">
    <property type="term" value="C:plasma membrane"/>
    <property type="evidence" value="ECO:0007669"/>
    <property type="project" value="UniProtKB-SubCell"/>
</dbReference>
<evidence type="ECO:0000256" key="6">
    <source>
        <dbReference type="SAM" id="Phobius"/>
    </source>
</evidence>
<gene>
    <name evidence="7" type="ORF">SAMN04244559_02968</name>
</gene>
<evidence type="ECO:0000256" key="2">
    <source>
        <dbReference type="ARBA" id="ARBA00022475"/>
    </source>
</evidence>
<name>A0A1H6JC95_MAGFU</name>
<feature type="transmembrane region" description="Helical" evidence="6">
    <location>
        <begin position="44"/>
        <end position="66"/>
    </location>
</feature>
<evidence type="ECO:0000313" key="7">
    <source>
        <dbReference type="EMBL" id="SEH56447.1"/>
    </source>
</evidence>
<feature type="transmembrane region" description="Helical" evidence="6">
    <location>
        <begin position="241"/>
        <end position="263"/>
    </location>
</feature>
<dbReference type="AlphaFoldDB" id="A0A1H6JC95"/>